<dbReference type="Pfam" id="PF00440">
    <property type="entry name" value="TetR_N"/>
    <property type="match status" value="1"/>
</dbReference>
<reference evidence="6" key="1">
    <citation type="submission" date="2023-01" db="EMBL/GenBank/DDBJ databases">
        <title>The diversity of Class Acidimicrobiia in South China Sea sediment environments and the proposal of Iamia marina sp. nov., a novel species of the genus Iamia.</title>
        <authorList>
            <person name="He Y."/>
            <person name="Tian X."/>
        </authorList>
    </citation>
    <scope>NUCLEOTIDE SEQUENCE</scope>
    <source>
        <strain evidence="6">DSM 19957</strain>
    </source>
</reference>
<dbReference type="PRINTS" id="PR00455">
    <property type="entry name" value="HTHTETR"/>
</dbReference>
<keyword evidence="7" id="KW-1185">Reference proteome</keyword>
<dbReference type="SUPFAM" id="SSF48498">
    <property type="entry name" value="Tetracyclin repressor-like, C-terminal domain"/>
    <property type="match status" value="1"/>
</dbReference>
<dbReference type="GO" id="GO:0000976">
    <property type="term" value="F:transcription cis-regulatory region binding"/>
    <property type="evidence" value="ECO:0007669"/>
    <property type="project" value="TreeGrafter"/>
</dbReference>
<evidence type="ECO:0000313" key="7">
    <source>
        <dbReference type="Proteomes" id="UP001216390"/>
    </source>
</evidence>
<dbReference type="InterPro" id="IPR050109">
    <property type="entry name" value="HTH-type_TetR-like_transc_reg"/>
</dbReference>
<evidence type="ECO:0000256" key="2">
    <source>
        <dbReference type="ARBA" id="ARBA00023125"/>
    </source>
</evidence>
<keyword evidence="1" id="KW-0805">Transcription regulation</keyword>
<protein>
    <submittedName>
        <fullName evidence="6">TetR/AcrR family transcriptional regulator</fullName>
    </submittedName>
</protein>
<sequence>MAATAPDRAEGRATRPSADATRDRILTAALDLFADRSFEGATTREIAARAGVSQPSLAYHFRSKDELWRAAVGRLFEELGATMRARIDGLRGVELVPLAKLVVRDFIAFSAAHPQLHRIITQESKADGERIDWLVETHVRPLYEVTTDMFRRLVEVGAVPDLPPAHLYYLLTGAGPTIFVLAPECRRLAGFDPQAPEAVQTHADAVVDLLFGPEA</sequence>
<proteinExistence type="predicted"/>
<evidence type="ECO:0000256" key="1">
    <source>
        <dbReference type="ARBA" id="ARBA00023015"/>
    </source>
</evidence>
<dbReference type="AlphaFoldDB" id="A0AAE9Y9H2"/>
<evidence type="ECO:0000313" key="6">
    <source>
        <dbReference type="EMBL" id="WCO67008.1"/>
    </source>
</evidence>
<dbReference type="RefSeq" id="WP_272736530.1">
    <property type="nucleotide sequence ID" value="NZ_CP116942.1"/>
</dbReference>
<gene>
    <name evidence="6" type="ORF">PO878_21175</name>
</gene>
<accession>A0AAE9Y9H2</accession>
<feature type="DNA-binding region" description="H-T-H motif" evidence="4">
    <location>
        <begin position="42"/>
        <end position="61"/>
    </location>
</feature>
<dbReference type="SUPFAM" id="SSF46689">
    <property type="entry name" value="Homeodomain-like"/>
    <property type="match status" value="1"/>
</dbReference>
<dbReference type="EMBL" id="CP116942">
    <property type="protein sequence ID" value="WCO67008.1"/>
    <property type="molecule type" value="Genomic_DNA"/>
</dbReference>
<evidence type="ECO:0000256" key="4">
    <source>
        <dbReference type="PROSITE-ProRule" id="PRU00335"/>
    </source>
</evidence>
<dbReference type="InterPro" id="IPR001647">
    <property type="entry name" value="HTH_TetR"/>
</dbReference>
<dbReference type="PROSITE" id="PS50977">
    <property type="entry name" value="HTH_TETR_2"/>
    <property type="match status" value="1"/>
</dbReference>
<dbReference type="GO" id="GO:0003700">
    <property type="term" value="F:DNA-binding transcription factor activity"/>
    <property type="evidence" value="ECO:0007669"/>
    <property type="project" value="TreeGrafter"/>
</dbReference>
<evidence type="ECO:0000259" key="5">
    <source>
        <dbReference type="PROSITE" id="PS50977"/>
    </source>
</evidence>
<keyword evidence="3" id="KW-0804">Transcription</keyword>
<dbReference type="InterPro" id="IPR009057">
    <property type="entry name" value="Homeodomain-like_sf"/>
</dbReference>
<keyword evidence="2 4" id="KW-0238">DNA-binding</keyword>
<name>A0AAE9Y9H2_9ACTN</name>
<dbReference type="PANTHER" id="PTHR30055">
    <property type="entry name" value="HTH-TYPE TRANSCRIPTIONAL REGULATOR RUTR"/>
    <property type="match status" value="1"/>
</dbReference>
<organism evidence="6 7">
    <name type="scientific">Iamia majanohamensis</name>
    <dbReference type="NCBI Taxonomy" id="467976"/>
    <lineage>
        <taxon>Bacteria</taxon>
        <taxon>Bacillati</taxon>
        <taxon>Actinomycetota</taxon>
        <taxon>Acidimicrobiia</taxon>
        <taxon>Acidimicrobiales</taxon>
        <taxon>Iamiaceae</taxon>
        <taxon>Iamia</taxon>
    </lineage>
</organism>
<dbReference type="KEGG" id="ima:PO878_21175"/>
<dbReference type="PANTHER" id="PTHR30055:SF234">
    <property type="entry name" value="HTH-TYPE TRANSCRIPTIONAL REGULATOR BETI"/>
    <property type="match status" value="1"/>
</dbReference>
<dbReference type="Proteomes" id="UP001216390">
    <property type="component" value="Chromosome"/>
</dbReference>
<evidence type="ECO:0000256" key="3">
    <source>
        <dbReference type="ARBA" id="ARBA00023163"/>
    </source>
</evidence>
<feature type="domain" description="HTH tetR-type" evidence="5">
    <location>
        <begin position="19"/>
        <end position="79"/>
    </location>
</feature>
<dbReference type="Gene3D" id="1.10.357.10">
    <property type="entry name" value="Tetracycline Repressor, domain 2"/>
    <property type="match status" value="1"/>
</dbReference>
<dbReference type="InterPro" id="IPR036271">
    <property type="entry name" value="Tet_transcr_reg_TetR-rel_C_sf"/>
</dbReference>